<proteinExistence type="inferred from homology"/>
<dbReference type="AlphaFoldDB" id="A0A179BDL3"/>
<dbReference type="InterPro" id="IPR020617">
    <property type="entry name" value="Thiolase_C"/>
</dbReference>
<reference evidence="5" key="1">
    <citation type="submission" date="2016-04" db="EMBL/GenBank/DDBJ databases">
        <title>Fast-growing isolate from the root nodules of Vavilovia formosa.</title>
        <authorList>
            <person name="Kimeklis A."/>
            <person name="Safronova V."/>
            <person name="Belimov A."/>
            <person name="Andronov E."/>
        </authorList>
    </citation>
    <scope>NUCLEOTIDE SEQUENCE [LARGE SCALE GENOMIC DNA]</scope>
    <source>
        <strain evidence="5">Vaf-46</strain>
    </source>
</reference>
<keyword evidence="3" id="KW-0012">Acyltransferase</keyword>
<accession>A0A179BDL3</accession>
<evidence type="ECO:0000313" key="5">
    <source>
        <dbReference type="EMBL" id="OAP89415.1"/>
    </source>
</evidence>
<feature type="domain" description="Thiolase C-terminal" evidence="4">
    <location>
        <begin position="5"/>
        <end position="60"/>
    </location>
</feature>
<dbReference type="Pfam" id="PF02803">
    <property type="entry name" value="Thiolase_C"/>
    <property type="match status" value="1"/>
</dbReference>
<comment type="caution">
    <text evidence="5">The sequence shown here is derived from an EMBL/GenBank/DDBJ whole genome shotgun (WGS) entry which is preliminary data.</text>
</comment>
<dbReference type="SUPFAM" id="SSF53901">
    <property type="entry name" value="Thiolase-like"/>
    <property type="match status" value="1"/>
</dbReference>
<dbReference type="PANTHER" id="PTHR18919">
    <property type="entry name" value="ACETYL-COA C-ACYLTRANSFERASE"/>
    <property type="match status" value="1"/>
</dbReference>
<evidence type="ECO:0000256" key="2">
    <source>
        <dbReference type="ARBA" id="ARBA00022679"/>
    </source>
</evidence>
<protein>
    <recommendedName>
        <fullName evidence="4">Thiolase C-terminal domain-containing protein</fullName>
    </recommendedName>
</protein>
<gene>
    <name evidence="5" type="ORF">A4U53_32870</name>
</gene>
<evidence type="ECO:0000256" key="3">
    <source>
        <dbReference type="ARBA" id="ARBA00023315"/>
    </source>
</evidence>
<name>A0A179BDL3_RHILE</name>
<dbReference type="InterPro" id="IPR016039">
    <property type="entry name" value="Thiolase-like"/>
</dbReference>
<evidence type="ECO:0000256" key="1">
    <source>
        <dbReference type="ARBA" id="ARBA00010982"/>
    </source>
</evidence>
<evidence type="ECO:0000259" key="4">
    <source>
        <dbReference type="Pfam" id="PF02803"/>
    </source>
</evidence>
<dbReference type="EMBL" id="LWBS01000436">
    <property type="protein sequence ID" value="OAP89415.1"/>
    <property type="molecule type" value="Genomic_DNA"/>
</dbReference>
<dbReference type="GO" id="GO:0016747">
    <property type="term" value="F:acyltransferase activity, transferring groups other than amino-acyl groups"/>
    <property type="evidence" value="ECO:0007669"/>
    <property type="project" value="InterPro"/>
</dbReference>
<comment type="similarity">
    <text evidence="1">Belongs to the thiolase-like superfamily. Thiolase family.</text>
</comment>
<keyword evidence="2" id="KW-0808">Transferase</keyword>
<sequence>MMAHRFAGYGVAAVERGLFGLVPVPAVRKALDKAGWTLADIERIEINEAFAAVPIAVMCELS</sequence>
<organism evidence="5">
    <name type="scientific">Rhizobium leguminosarum</name>
    <dbReference type="NCBI Taxonomy" id="384"/>
    <lineage>
        <taxon>Bacteria</taxon>
        <taxon>Pseudomonadati</taxon>
        <taxon>Pseudomonadota</taxon>
        <taxon>Alphaproteobacteria</taxon>
        <taxon>Hyphomicrobiales</taxon>
        <taxon>Rhizobiaceae</taxon>
        <taxon>Rhizobium/Agrobacterium group</taxon>
        <taxon>Rhizobium</taxon>
    </lineage>
</organism>
<dbReference type="Gene3D" id="3.40.47.10">
    <property type="match status" value="1"/>
</dbReference>
<dbReference type="PANTHER" id="PTHR18919:SF107">
    <property type="entry name" value="ACETYL-COA ACETYLTRANSFERASE, CYTOSOLIC"/>
    <property type="match status" value="1"/>
</dbReference>